<evidence type="ECO:0000256" key="5">
    <source>
        <dbReference type="ARBA" id="ARBA00023002"/>
    </source>
</evidence>
<dbReference type="PRINTS" id="PR00385">
    <property type="entry name" value="P450"/>
</dbReference>
<dbReference type="Proteomes" id="UP001172155">
    <property type="component" value="Unassembled WGS sequence"/>
</dbReference>
<feature type="transmembrane region" description="Helical" evidence="9">
    <location>
        <begin position="20"/>
        <end position="38"/>
    </location>
</feature>
<evidence type="ECO:0000313" key="10">
    <source>
        <dbReference type="EMBL" id="KAK0738166.1"/>
    </source>
</evidence>
<dbReference type="SUPFAM" id="SSF48264">
    <property type="entry name" value="Cytochrome P450"/>
    <property type="match status" value="1"/>
</dbReference>
<dbReference type="PANTHER" id="PTHR24305">
    <property type="entry name" value="CYTOCHROME P450"/>
    <property type="match status" value="1"/>
</dbReference>
<evidence type="ECO:0000256" key="1">
    <source>
        <dbReference type="ARBA" id="ARBA00001971"/>
    </source>
</evidence>
<dbReference type="InterPro" id="IPR050121">
    <property type="entry name" value="Cytochrome_P450_monoxygenase"/>
</dbReference>
<keyword evidence="9" id="KW-0472">Membrane</keyword>
<dbReference type="CDD" id="cd11060">
    <property type="entry name" value="CYP57A1-like"/>
    <property type="match status" value="1"/>
</dbReference>
<dbReference type="GO" id="GO:0004497">
    <property type="term" value="F:monooxygenase activity"/>
    <property type="evidence" value="ECO:0007669"/>
    <property type="project" value="UniProtKB-KW"/>
</dbReference>
<dbReference type="GO" id="GO:0016705">
    <property type="term" value="F:oxidoreductase activity, acting on paired donors, with incorporation or reduction of molecular oxygen"/>
    <property type="evidence" value="ECO:0007669"/>
    <property type="project" value="InterPro"/>
</dbReference>
<keyword evidence="11" id="KW-1185">Reference proteome</keyword>
<keyword evidence="7" id="KW-0503">Monooxygenase</keyword>
<accession>A0AA40BQ09</accession>
<keyword evidence="9" id="KW-1133">Transmembrane helix</keyword>
<keyword evidence="3 8" id="KW-0349">Heme</keyword>
<dbReference type="PANTHER" id="PTHR24305:SF77">
    <property type="entry name" value="CYTOCHROME P450 MONOOXYGENASE"/>
    <property type="match status" value="1"/>
</dbReference>
<protein>
    <submittedName>
        <fullName evidence="10">Cytochrome P450</fullName>
    </submittedName>
</protein>
<reference evidence="10" key="1">
    <citation type="submission" date="2023-06" db="EMBL/GenBank/DDBJ databases">
        <title>Genome-scale phylogeny and comparative genomics of the fungal order Sordariales.</title>
        <authorList>
            <consortium name="Lawrence Berkeley National Laboratory"/>
            <person name="Hensen N."/>
            <person name="Bonometti L."/>
            <person name="Westerberg I."/>
            <person name="Brannstrom I.O."/>
            <person name="Guillou S."/>
            <person name="Cros-Aarteil S."/>
            <person name="Calhoun S."/>
            <person name="Haridas S."/>
            <person name="Kuo A."/>
            <person name="Mondo S."/>
            <person name="Pangilinan J."/>
            <person name="Riley R."/>
            <person name="LaButti K."/>
            <person name="Andreopoulos B."/>
            <person name="Lipzen A."/>
            <person name="Chen C."/>
            <person name="Yanf M."/>
            <person name="Daum C."/>
            <person name="Ng V."/>
            <person name="Clum A."/>
            <person name="Steindorff A."/>
            <person name="Ohm R."/>
            <person name="Martin F."/>
            <person name="Silar P."/>
            <person name="Natvig D."/>
            <person name="Lalanne C."/>
            <person name="Gautier V."/>
            <person name="Ament-velasquez S.L."/>
            <person name="Kruys A."/>
            <person name="Hutchinson M.I."/>
            <person name="Powell A.J."/>
            <person name="Barry K."/>
            <person name="Miller A.N."/>
            <person name="Grigoriev I.V."/>
            <person name="Debuchy R."/>
            <person name="Gladieux P."/>
            <person name="Thoren M.H."/>
            <person name="Johannesson H."/>
        </authorList>
    </citation>
    <scope>NUCLEOTIDE SEQUENCE</scope>
    <source>
        <strain evidence="10">SMH3187-1</strain>
    </source>
</reference>
<evidence type="ECO:0000256" key="7">
    <source>
        <dbReference type="ARBA" id="ARBA00023033"/>
    </source>
</evidence>
<evidence type="ECO:0000256" key="9">
    <source>
        <dbReference type="SAM" id="Phobius"/>
    </source>
</evidence>
<comment type="similarity">
    <text evidence="2">Belongs to the cytochrome P450 family.</text>
</comment>
<dbReference type="GO" id="GO:0005506">
    <property type="term" value="F:iron ion binding"/>
    <property type="evidence" value="ECO:0007669"/>
    <property type="project" value="InterPro"/>
</dbReference>
<gene>
    <name evidence="10" type="ORF">B0T18DRAFT_440989</name>
</gene>
<evidence type="ECO:0000256" key="8">
    <source>
        <dbReference type="PIRSR" id="PIRSR602401-1"/>
    </source>
</evidence>
<name>A0AA40BQ09_9PEZI</name>
<dbReference type="Gene3D" id="1.10.630.10">
    <property type="entry name" value="Cytochrome P450"/>
    <property type="match status" value="1"/>
</dbReference>
<keyword evidence="6 8" id="KW-0408">Iron</keyword>
<dbReference type="AlphaFoldDB" id="A0AA40BQ09"/>
<dbReference type="GO" id="GO:0020037">
    <property type="term" value="F:heme binding"/>
    <property type="evidence" value="ECO:0007669"/>
    <property type="project" value="InterPro"/>
</dbReference>
<sequence length="515" mass="57337">MAVLDAIKDHLNLPSWDSPSLLSGAALLLLLFITYFLVSSVNAWRRLRHFPGAFFARISYLPLLRQTWNANLLATLDELEQKYGKVVCIGPNELLCADADEIARISGVRSTWGRAGWYRIMSFDPDNESMVTFMDPPSHDKRKAMLMRGYEGRGLVKWEEVVDSQIDIMVCLLREKYAKPGSTAVVDWAAMARYFSLDIAVTGVTGKSWGTLHSEKDVHGFFSVGEALIPFMHCLAVWSGVRSIIASPRVLRLVGPGVGDKSGLGHFMGQVQAETAARVTDPHAKGNDLISDFLNNGLAPRDCETEAALAAIAGSDTAASPIRHIMLFLASTPYVYNKLKAEIAQGIKTGQISSPVRHAEAQNLPYLQAVLHEGFRIMPTTLTGFPKRVPPEGDTICGMKVPPGTDIYPNNRAILLDKSVYGDDVHLFRPERWLECSPEAKTVMSRNLDIIFSKGRWQCPGKNLAWMELHKVYVELLRNFDVQIVNPGAQPWKIRSYTTIVIENFYLRFTEAKLG</sequence>
<evidence type="ECO:0000256" key="4">
    <source>
        <dbReference type="ARBA" id="ARBA00022723"/>
    </source>
</evidence>
<dbReference type="InterPro" id="IPR002401">
    <property type="entry name" value="Cyt_P450_E_grp-I"/>
</dbReference>
<feature type="binding site" description="axial binding residue" evidence="8">
    <location>
        <position position="459"/>
    </location>
    <ligand>
        <name>heme</name>
        <dbReference type="ChEBI" id="CHEBI:30413"/>
    </ligand>
    <ligandPart>
        <name>Fe</name>
        <dbReference type="ChEBI" id="CHEBI:18248"/>
    </ligandPart>
</feature>
<evidence type="ECO:0000256" key="3">
    <source>
        <dbReference type="ARBA" id="ARBA00022617"/>
    </source>
</evidence>
<comment type="cofactor">
    <cofactor evidence="1 8">
        <name>heme</name>
        <dbReference type="ChEBI" id="CHEBI:30413"/>
    </cofactor>
</comment>
<evidence type="ECO:0000256" key="2">
    <source>
        <dbReference type="ARBA" id="ARBA00010617"/>
    </source>
</evidence>
<comment type="caution">
    <text evidence="10">The sequence shown here is derived from an EMBL/GenBank/DDBJ whole genome shotgun (WGS) entry which is preliminary data.</text>
</comment>
<dbReference type="InterPro" id="IPR036396">
    <property type="entry name" value="Cyt_P450_sf"/>
</dbReference>
<keyword evidence="5" id="KW-0560">Oxidoreductase</keyword>
<organism evidence="10 11">
    <name type="scientific">Schizothecium vesticola</name>
    <dbReference type="NCBI Taxonomy" id="314040"/>
    <lineage>
        <taxon>Eukaryota</taxon>
        <taxon>Fungi</taxon>
        <taxon>Dikarya</taxon>
        <taxon>Ascomycota</taxon>
        <taxon>Pezizomycotina</taxon>
        <taxon>Sordariomycetes</taxon>
        <taxon>Sordariomycetidae</taxon>
        <taxon>Sordariales</taxon>
        <taxon>Schizotheciaceae</taxon>
        <taxon>Schizothecium</taxon>
    </lineage>
</organism>
<dbReference type="PRINTS" id="PR00463">
    <property type="entry name" value="EP450I"/>
</dbReference>
<keyword evidence="4 8" id="KW-0479">Metal-binding</keyword>
<evidence type="ECO:0000313" key="11">
    <source>
        <dbReference type="Proteomes" id="UP001172155"/>
    </source>
</evidence>
<evidence type="ECO:0000256" key="6">
    <source>
        <dbReference type="ARBA" id="ARBA00023004"/>
    </source>
</evidence>
<proteinExistence type="inferred from homology"/>
<dbReference type="EMBL" id="JAUKUD010000007">
    <property type="protein sequence ID" value="KAK0738166.1"/>
    <property type="molecule type" value="Genomic_DNA"/>
</dbReference>
<keyword evidence="9" id="KW-0812">Transmembrane</keyword>
<dbReference type="InterPro" id="IPR001128">
    <property type="entry name" value="Cyt_P450"/>
</dbReference>
<dbReference type="Pfam" id="PF00067">
    <property type="entry name" value="p450"/>
    <property type="match status" value="1"/>
</dbReference>